<accession>A0A2P2PK18</accession>
<name>A0A2P2PK18_RHIMU</name>
<dbReference type="EMBL" id="GGEC01074581">
    <property type="protein sequence ID" value="MBX55065.1"/>
    <property type="molecule type" value="Transcribed_RNA"/>
</dbReference>
<organism evidence="1">
    <name type="scientific">Rhizophora mucronata</name>
    <name type="common">Asiatic mangrove</name>
    <dbReference type="NCBI Taxonomy" id="61149"/>
    <lineage>
        <taxon>Eukaryota</taxon>
        <taxon>Viridiplantae</taxon>
        <taxon>Streptophyta</taxon>
        <taxon>Embryophyta</taxon>
        <taxon>Tracheophyta</taxon>
        <taxon>Spermatophyta</taxon>
        <taxon>Magnoliopsida</taxon>
        <taxon>eudicotyledons</taxon>
        <taxon>Gunneridae</taxon>
        <taxon>Pentapetalae</taxon>
        <taxon>rosids</taxon>
        <taxon>fabids</taxon>
        <taxon>Malpighiales</taxon>
        <taxon>Rhizophoraceae</taxon>
        <taxon>Rhizophora</taxon>
    </lineage>
</organism>
<proteinExistence type="predicted"/>
<reference evidence="1" key="1">
    <citation type="submission" date="2018-02" db="EMBL/GenBank/DDBJ databases">
        <title>Rhizophora mucronata_Transcriptome.</title>
        <authorList>
            <person name="Meera S.P."/>
            <person name="Sreeshan A."/>
            <person name="Augustine A."/>
        </authorList>
    </citation>
    <scope>NUCLEOTIDE SEQUENCE</scope>
    <source>
        <tissue evidence="1">Leaf</tissue>
    </source>
</reference>
<dbReference type="AlphaFoldDB" id="A0A2P2PK18"/>
<sequence>MSTLYTCIREYILYYTEVCVMIERINTIPFLTMP</sequence>
<evidence type="ECO:0000313" key="1">
    <source>
        <dbReference type="EMBL" id="MBX55065.1"/>
    </source>
</evidence>
<protein>
    <submittedName>
        <fullName evidence="1">Uncharacterized protein</fullName>
    </submittedName>
</protein>